<dbReference type="EMBL" id="CYGX02000031">
    <property type="protein sequence ID" value="SIT41409.1"/>
    <property type="molecule type" value="Genomic_DNA"/>
</dbReference>
<dbReference type="InterPro" id="IPR036291">
    <property type="entry name" value="NAD(P)-bd_dom_sf"/>
</dbReference>
<dbReference type="InterPro" id="IPR053444">
    <property type="entry name" value="Pyr2C_reductase-like"/>
</dbReference>
<dbReference type="InterPro" id="IPR023401">
    <property type="entry name" value="ODC_N"/>
</dbReference>
<evidence type="ECO:0000313" key="2">
    <source>
        <dbReference type="Proteomes" id="UP000187012"/>
    </source>
</evidence>
<accession>A0A1N7S1Y9</accession>
<gene>
    <name evidence="1" type="ORF">BN2475_310009</name>
</gene>
<organism evidence="1 2">
    <name type="scientific">Paraburkholderia ribeironis</name>
    <dbReference type="NCBI Taxonomy" id="1247936"/>
    <lineage>
        <taxon>Bacteria</taxon>
        <taxon>Pseudomonadati</taxon>
        <taxon>Pseudomonadota</taxon>
        <taxon>Betaproteobacteria</taxon>
        <taxon>Burkholderiales</taxon>
        <taxon>Burkholderiaceae</taxon>
        <taxon>Paraburkholderia</taxon>
    </lineage>
</organism>
<dbReference type="PIRSF" id="PIRSF001439">
    <property type="entry name" value="CryM"/>
    <property type="match status" value="1"/>
</dbReference>
<dbReference type="NCBIfam" id="NF045512">
    <property type="entry name" value="PyrPipCarbRedLhpI"/>
    <property type="match status" value="1"/>
</dbReference>
<dbReference type="OrthoDB" id="5293744at2"/>
<dbReference type="InterPro" id="IPR003462">
    <property type="entry name" value="ODC_Mu_crystall"/>
</dbReference>
<dbReference type="STRING" id="1247936.BN2475_310009"/>
<dbReference type="AlphaFoldDB" id="A0A1N7S1Y9"/>
<dbReference type="PANTHER" id="PTHR13812">
    <property type="entry name" value="KETIMINE REDUCTASE MU-CRYSTALLIN"/>
    <property type="match status" value="1"/>
</dbReference>
<dbReference type="NCBIfam" id="NF005603">
    <property type="entry name" value="PRK07340.1"/>
    <property type="match status" value="1"/>
</dbReference>
<dbReference type="Gene3D" id="3.40.50.720">
    <property type="entry name" value="NAD(P)-binding Rossmann-like Domain"/>
    <property type="match status" value="1"/>
</dbReference>
<reference evidence="1 2" key="1">
    <citation type="submission" date="2016-12" db="EMBL/GenBank/DDBJ databases">
        <authorList>
            <person name="Song W.-J."/>
            <person name="Kurnit D.M."/>
        </authorList>
    </citation>
    <scope>NUCLEOTIDE SEQUENCE [LARGE SCALE GENOMIC DNA]</scope>
    <source>
        <strain evidence="1 2">STM7296</strain>
    </source>
</reference>
<sequence length="309" mass="32289">MDSRSVYGSLATAQLLGFGALVDALAIASRELDTGLVHCPVRVGVPLSREGVIQSMPASAGDLAIHKLVSVNPANLTKGLPTIFGLVTACDGETGEPLFVLDGPTLTGRRTAALSMLGVRLFHPSEPEKFLVIGTGAQARYHAAAIHDLYPHARICVKGINSSAEADFCNLMSGDGIQVVKAEGSIPPDVDTVITVTTSKTAVYDEEARADRLIVGAGSATPDAAELSPRTIHGSLLFVDDLKGTRAEAGDLLQADVDWAKVTSIGSIDPVRLPKDKPIVFKAVGCGAWDLAACRVARAALKSRDSNLD</sequence>
<name>A0A1N7S1Y9_9BURK</name>
<dbReference type="Pfam" id="PF02423">
    <property type="entry name" value="OCD_Mu_crystall"/>
    <property type="match status" value="1"/>
</dbReference>
<dbReference type="GO" id="GO:0005737">
    <property type="term" value="C:cytoplasm"/>
    <property type="evidence" value="ECO:0007669"/>
    <property type="project" value="TreeGrafter"/>
</dbReference>
<evidence type="ECO:0000313" key="1">
    <source>
        <dbReference type="EMBL" id="SIT41409.1"/>
    </source>
</evidence>
<dbReference type="Gene3D" id="3.30.1780.10">
    <property type="entry name" value="ornithine cyclodeaminase, domain 1"/>
    <property type="match status" value="1"/>
</dbReference>
<dbReference type="PANTHER" id="PTHR13812:SF19">
    <property type="entry name" value="KETIMINE REDUCTASE MU-CRYSTALLIN"/>
    <property type="match status" value="1"/>
</dbReference>
<protein>
    <submittedName>
        <fullName evidence="1">Ornithine cyclodeaminase</fullName>
    </submittedName>
</protein>
<dbReference type="Proteomes" id="UP000187012">
    <property type="component" value="Unassembled WGS sequence"/>
</dbReference>
<dbReference type="SUPFAM" id="SSF51735">
    <property type="entry name" value="NAD(P)-binding Rossmann-fold domains"/>
    <property type="match status" value="1"/>
</dbReference>
<keyword evidence="2" id="KW-1185">Reference proteome</keyword>
<proteinExistence type="predicted"/>
<dbReference type="RefSeq" id="WP_094780262.1">
    <property type="nucleotide sequence ID" value="NZ_CYGX02000031.1"/>
</dbReference>